<proteinExistence type="predicted"/>
<reference evidence="1" key="1">
    <citation type="submission" date="2021-01" db="EMBL/GenBank/DDBJ databases">
        <authorList>
            <person name="Sun Q."/>
        </authorList>
    </citation>
    <scope>NUCLEOTIDE SEQUENCE</scope>
    <source>
        <strain evidence="1">YIM B02566</strain>
    </source>
</reference>
<evidence type="ECO:0000313" key="1">
    <source>
        <dbReference type="EMBL" id="MBK1866144.1"/>
    </source>
</evidence>
<comment type="caution">
    <text evidence="1">The sequence shown here is derived from an EMBL/GenBank/DDBJ whole genome shotgun (WGS) entry which is preliminary data.</text>
</comment>
<evidence type="ECO:0000313" key="2">
    <source>
        <dbReference type="Proteomes" id="UP000616151"/>
    </source>
</evidence>
<protein>
    <submittedName>
        <fullName evidence="1">Uncharacterized protein</fullName>
    </submittedName>
</protein>
<organism evidence="1 2">
    <name type="scientific">Taklimakanibacter albus</name>
    <dbReference type="NCBI Taxonomy" id="2800327"/>
    <lineage>
        <taxon>Bacteria</taxon>
        <taxon>Pseudomonadati</taxon>
        <taxon>Pseudomonadota</taxon>
        <taxon>Alphaproteobacteria</taxon>
        <taxon>Hyphomicrobiales</taxon>
        <taxon>Aestuariivirgaceae</taxon>
        <taxon>Taklimakanibacter</taxon>
    </lineage>
</organism>
<accession>A0ACC5R0L6</accession>
<dbReference type="Proteomes" id="UP000616151">
    <property type="component" value="Unassembled WGS sequence"/>
</dbReference>
<keyword evidence="2" id="KW-1185">Reference proteome</keyword>
<gene>
    <name evidence="1" type="ORF">JHL16_07235</name>
</gene>
<dbReference type="EMBL" id="JAENHL010000006">
    <property type="protein sequence ID" value="MBK1866144.1"/>
    <property type="molecule type" value="Genomic_DNA"/>
</dbReference>
<name>A0ACC5R0L6_9HYPH</name>
<sequence>MFVLLACGSAGAKEPYFPADIIDENAQRGWFPSSLYSRYLTAMNEPSLIDAGEAEVYRILWLRTFHSPMVFRLTVKSDGTADLVTKKTNGLGAGEPGRLVVDAVTNITNQDTETFLSGLERTNFWNLTTAEERRGFDGAYWLVEGVKGKKYHVVERWGGGDIMDWALSLMRKSGEDLRPIY</sequence>